<evidence type="ECO:0000256" key="2">
    <source>
        <dbReference type="ARBA" id="ARBA00011741"/>
    </source>
</evidence>
<evidence type="ECO:0000256" key="3">
    <source>
        <dbReference type="ARBA" id="ARBA00022905"/>
    </source>
</evidence>
<sequence>MTDLAATPRLARGVKTTYDETRRSHVVLFPEGVLVLNETAAAIVGLCDGRTTVAAITARLGERFDGVPARDVAGLVARLAARGVVETDG</sequence>
<evidence type="ECO:0000256" key="1">
    <source>
        <dbReference type="ARBA" id="ARBA00004886"/>
    </source>
</evidence>
<dbReference type="GO" id="GO:0018189">
    <property type="term" value="P:pyrroloquinoline quinone biosynthetic process"/>
    <property type="evidence" value="ECO:0007669"/>
    <property type="project" value="UniProtKB-KW"/>
</dbReference>
<dbReference type="Proteomes" id="UP000671828">
    <property type="component" value="Chromosome"/>
</dbReference>
<keyword evidence="3" id="KW-0884">PQQ biosynthesis</keyword>
<accession>A0A8T8I3W5</accession>
<comment type="pathway">
    <text evidence="1">Cofactor biosynthesis; pyrroloquinoline quinone biosynthesis.</text>
</comment>
<dbReference type="Gene3D" id="1.10.10.1150">
    <property type="entry name" value="Coenzyme PQQ synthesis protein D (PqqD)"/>
    <property type="match status" value="1"/>
</dbReference>
<dbReference type="Pfam" id="PF05402">
    <property type="entry name" value="PqqD"/>
    <property type="match status" value="1"/>
</dbReference>
<reference evidence="5" key="2">
    <citation type="submission" date="2021-04" db="EMBL/GenBank/DDBJ databases">
        <title>Saccharothrix algeriensis WGS.</title>
        <authorList>
            <person name="Stuskova K."/>
            <person name="Hakalova E."/>
            <person name="Tebbal A.B."/>
            <person name="Eichmeier A."/>
        </authorList>
    </citation>
    <scope>NUCLEOTIDE SEQUENCE</scope>
    <source>
        <strain evidence="5">NRRL B-24137</strain>
    </source>
</reference>
<dbReference type="AlphaFoldDB" id="A0A8T8I3W5"/>
<dbReference type="InterPro" id="IPR022479">
    <property type="entry name" value="PqqD_bac"/>
</dbReference>
<protein>
    <submittedName>
        <fullName evidence="5">Pyrroloquinoline quinone biosynthesis peptide chaperone PqqD</fullName>
    </submittedName>
    <submittedName>
        <fullName evidence="4">Pyrroloquinoline quinone biosynthesis protein D</fullName>
    </submittedName>
</protein>
<evidence type="ECO:0000313" key="5">
    <source>
        <dbReference type="EMBL" id="QTR05321.1"/>
    </source>
</evidence>
<evidence type="ECO:0000313" key="6">
    <source>
        <dbReference type="Proteomes" id="UP000671828"/>
    </source>
</evidence>
<dbReference type="GO" id="GO:0048038">
    <property type="term" value="F:quinone binding"/>
    <property type="evidence" value="ECO:0007669"/>
    <property type="project" value="InterPro"/>
</dbReference>
<dbReference type="Proteomes" id="UP001195724">
    <property type="component" value="Unassembled WGS sequence"/>
</dbReference>
<dbReference type="EMBL" id="JAFBCL010000001">
    <property type="protein sequence ID" value="MBM7811495.1"/>
    <property type="molecule type" value="Genomic_DNA"/>
</dbReference>
<proteinExistence type="predicted"/>
<comment type="subunit">
    <text evidence="2">Monomer. Interacts with PqqE.</text>
</comment>
<gene>
    <name evidence="5" type="primary">pqqD</name>
    <name evidence="5" type="ORF">J7S33_12135</name>
    <name evidence="4" type="ORF">JOE68_002360</name>
</gene>
<dbReference type="EMBL" id="CP072788">
    <property type="protein sequence ID" value="QTR05321.1"/>
    <property type="molecule type" value="Genomic_DNA"/>
</dbReference>
<name>A0A8T8I3W5_9PSEU</name>
<dbReference type="InterPro" id="IPR008792">
    <property type="entry name" value="PQQD"/>
</dbReference>
<organism evidence="5 6">
    <name type="scientific">Saccharothrix algeriensis</name>
    <dbReference type="NCBI Taxonomy" id="173560"/>
    <lineage>
        <taxon>Bacteria</taxon>
        <taxon>Bacillati</taxon>
        <taxon>Actinomycetota</taxon>
        <taxon>Actinomycetes</taxon>
        <taxon>Pseudonocardiales</taxon>
        <taxon>Pseudonocardiaceae</taxon>
        <taxon>Saccharothrix</taxon>
    </lineage>
</organism>
<reference evidence="4 7" key="1">
    <citation type="submission" date="2021-01" db="EMBL/GenBank/DDBJ databases">
        <title>Sequencing the genomes of 1000 actinobacteria strains.</title>
        <authorList>
            <person name="Klenk H.-P."/>
        </authorList>
    </citation>
    <scope>NUCLEOTIDE SEQUENCE [LARGE SCALE GENOMIC DNA]</scope>
    <source>
        <strain evidence="4 7">DSM 44581</strain>
    </source>
</reference>
<evidence type="ECO:0000313" key="4">
    <source>
        <dbReference type="EMBL" id="MBM7811495.1"/>
    </source>
</evidence>
<dbReference type="NCBIfam" id="TIGR03859">
    <property type="entry name" value="PQQ_PqqD"/>
    <property type="match status" value="1"/>
</dbReference>
<dbReference type="RefSeq" id="WP_204842377.1">
    <property type="nucleotide sequence ID" value="NZ_JAFBCL010000001.1"/>
</dbReference>
<keyword evidence="7" id="KW-1185">Reference proteome</keyword>
<dbReference type="InterPro" id="IPR041881">
    <property type="entry name" value="PqqD_sf"/>
</dbReference>
<evidence type="ECO:0000313" key="7">
    <source>
        <dbReference type="Proteomes" id="UP001195724"/>
    </source>
</evidence>